<sequence length="415" mass="46842">MTSRERVLAAIRHEQPDRVPVDLGATPSSGISAIAYNNLVNHLGLKNTPTLIYDVVQQLAQPHCNVLDRFGVDVLDIGRTFNSQPTDWKPISMANGSEAFYPKWFSPVVQPDGSFLTYDNDGKRVLSKMPVGATFFDQTYFPYVDGYPDSYEGLDVEMGRIMWARDVHSPWDHAGDDDFWQKLRENTLELRRSTDKALLVVCGCNLFEWGTFLRRMDNFLMDLLCDQYNVEKLLDQLMIRHLATLEKVCNAVGDIVDIIRFGDDLGMTSGPFMDEETYKSLFKPRHKILCDYVKEHSNMHTFIHSCGSISLLIPHLIEAGIEIFNPVQTNSLNMEPAFLKNEFGDSCTFWGGGVETVGTLNNGTPQQVKDQVAERLEIMSKGGGFVFNTVHNILPDVPPQNIIAMFDAVKAFNDR</sequence>
<evidence type="ECO:0000313" key="3">
    <source>
        <dbReference type="Proteomes" id="UP000679220"/>
    </source>
</evidence>
<keyword evidence="3" id="KW-1185">Reference proteome</keyword>
<dbReference type="SUPFAM" id="SSF51726">
    <property type="entry name" value="UROD/MetE-like"/>
    <property type="match status" value="1"/>
</dbReference>
<dbReference type="AlphaFoldDB" id="A0A941IYN5"/>
<name>A0A941IYN5_9BACT</name>
<dbReference type="Pfam" id="PF01208">
    <property type="entry name" value="URO-D"/>
    <property type="match status" value="1"/>
</dbReference>
<evidence type="ECO:0000259" key="1">
    <source>
        <dbReference type="Pfam" id="PF01208"/>
    </source>
</evidence>
<dbReference type="Gene3D" id="3.20.20.210">
    <property type="match status" value="1"/>
</dbReference>
<dbReference type="GO" id="GO:0004853">
    <property type="term" value="F:uroporphyrinogen decarboxylase activity"/>
    <property type="evidence" value="ECO:0007669"/>
    <property type="project" value="InterPro"/>
</dbReference>
<dbReference type="Proteomes" id="UP000679220">
    <property type="component" value="Unassembled WGS sequence"/>
</dbReference>
<dbReference type="InterPro" id="IPR052024">
    <property type="entry name" value="Methanogen_methyltrans"/>
</dbReference>
<comment type="caution">
    <text evidence="2">The sequence shown here is derived from an EMBL/GenBank/DDBJ whole genome shotgun (WGS) entry which is preliminary data.</text>
</comment>
<protein>
    <recommendedName>
        <fullName evidence="1">Uroporphyrinogen decarboxylase (URO-D) domain-containing protein</fullName>
    </recommendedName>
</protein>
<reference evidence="2" key="2">
    <citation type="submission" date="2021-04" db="EMBL/GenBank/DDBJ databases">
        <authorList>
            <person name="Zhang T."/>
            <person name="Zhang Y."/>
            <person name="Lu D."/>
            <person name="Zuo D."/>
            <person name="Du Z."/>
        </authorList>
    </citation>
    <scope>NUCLEOTIDE SEQUENCE</scope>
    <source>
        <strain evidence="2">JR1</strain>
    </source>
</reference>
<dbReference type="RefSeq" id="WP_212191711.1">
    <property type="nucleotide sequence ID" value="NZ_JAGTAR010000021.1"/>
</dbReference>
<evidence type="ECO:0000313" key="2">
    <source>
        <dbReference type="EMBL" id="MBR8536684.1"/>
    </source>
</evidence>
<organism evidence="2 3">
    <name type="scientific">Carboxylicivirga sediminis</name>
    <dbReference type="NCBI Taxonomy" id="2006564"/>
    <lineage>
        <taxon>Bacteria</taxon>
        <taxon>Pseudomonadati</taxon>
        <taxon>Bacteroidota</taxon>
        <taxon>Bacteroidia</taxon>
        <taxon>Marinilabiliales</taxon>
        <taxon>Marinilabiliaceae</taxon>
        <taxon>Carboxylicivirga</taxon>
    </lineage>
</organism>
<dbReference type="GO" id="GO:0006779">
    <property type="term" value="P:porphyrin-containing compound biosynthetic process"/>
    <property type="evidence" value="ECO:0007669"/>
    <property type="project" value="InterPro"/>
</dbReference>
<gene>
    <name evidence="2" type="ORF">KDU71_14000</name>
</gene>
<dbReference type="InterPro" id="IPR000257">
    <property type="entry name" value="Uroporphyrinogen_deCOase"/>
</dbReference>
<dbReference type="InterPro" id="IPR038071">
    <property type="entry name" value="UROD/MetE-like_sf"/>
</dbReference>
<dbReference type="PANTHER" id="PTHR47099:SF1">
    <property type="entry name" value="METHYLCOBAMIDE:COM METHYLTRANSFERASE MTBA"/>
    <property type="match status" value="1"/>
</dbReference>
<dbReference type="PANTHER" id="PTHR47099">
    <property type="entry name" value="METHYLCOBAMIDE:COM METHYLTRANSFERASE MTBA"/>
    <property type="match status" value="1"/>
</dbReference>
<reference evidence="2" key="1">
    <citation type="journal article" date="2018" name="Int. J. Syst. Evol. Microbiol.">
        <title>Carboxylicivirga sediminis sp. nov., isolated from coastal sediment.</title>
        <authorList>
            <person name="Wang F.Q."/>
            <person name="Ren L.H."/>
            <person name="Zou R.J."/>
            <person name="Sun Y.Z."/>
            <person name="Liu X.J."/>
            <person name="Jiang F."/>
            <person name="Liu L.J."/>
        </authorList>
    </citation>
    <scope>NUCLEOTIDE SEQUENCE</scope>
    <source>
        <strain evidence="2">JR1</strain>
    </source>
</reference>
<accession>A0A941IYN5</accession>
<dbReference type="EMBL" id="JAGTAR010000021">
    <property type="protein sequence ID" value="MBR8536684.1"/>
    <property type="molecule type" value="Genomic_DNA"/>
</dbReference>
<feature type="domain" description="Uroporphyrinogen decarboxylase (URO-D)" evidence="1">
    <location>
        <begin position="214"/>
        <end position="411"/>
    </location>
</feature>
<proteinExistence type="predicted"/>